<reference evidence="2" key="1">
    <citation type="journal article" date="2015" name="Genome Announc.">
        <title>Draft Genome Sequence of Anaerolineae Strain TC1, a Novel Isolate from a Methanogenic Wastewater Treatment System.</title>
        <authorList>
            <person name="Matsuura N."/>
            <person name="Tourlousse D.M."/>
            <person name="Sun L."/>
            <person name="Toyonaga M."/>
            <person name="Kuroda K."/>
            <person name="Ohashi A."/>
            <person name="Cruz R."/>
            <person name="Yamaguchi T."/>
            <person name="Sekiguchi Y."/>
        </authorList>
    </citation>
    <scope>NUCLEOTIDE SEQUENCE [LARGE SCALE GENOMIC DNA]</scope>
    <source>
        <strain evidence="2">TC1</strain>
    </source>
</reference>
<gene>
    <name evidence="2" type="ORF">ATC1_131103</name>
</gene>
<evidence type="ECO:0000259" key="1">
    <source>
        <dbReference type="Pfam" id="PF01966"/>
    </source>
</evidence>
<dbReference type="PATRIC" id="fig|1678840.3.peg.2525"/>
<dbReference type="GO" id="GO:0016787">
    <property type="term" value="F:hydrolase activity"/>
    <property type="evidence" value="ECO:0007669"/>
    <property type="project" value="UniProtKB-KW"/>
</dbReference>
<protein>
    <submittedName>
        <fullName evidence="2">Predicted hydrolase, HD superfamily</fullName>
    </submittedName>
</protein>
<dbReference type="Gene3D" id="1.10.3210.10">
    <property type="entry name" value="Hypothetical protein af1432"/>
    <property type="match status" value="1"/>
</dbReference>
<dbReference type="EMBL" id="DF968181">
    <property type="protein sequence ID" value="GAP41121.1"/>
    <property type="molecule type" value="Genomic_DNA"/>
</dbReference>
<dbReference type="PANTHER" id="PTHR38659:SF2">
    <property type="entry name" value="HDIG DOMAIN PROTEIN"/>
    <property type="match status" value="1"/>
</dbReference>
<sequence>MNHLPTREEAWNLLCSYIQSESLRRHVLTVEGVMRHFARKYQEDENEWGIIGLLHDLDFEQYPEQHCTKVRELLRDNGFDEEFIHAVASHGYGLCSDLEPVTNAEKVLYTIDELTGLIYAAAIMRPSKSVMDLETKSVKKKFKSPAFAANVDRELIQNGADRLGLPLDEVIEETILGMREIADQIGLAGEAQ</sequence>
<dbReference type="RefSeq" id="WP_062281701.1">
    <property type="nucleotide sequence ID" value="NZ_DF968181.1"/>
</dbReference>
<organism evidence="2">
    <name type="scientific">Flexilinea flocculi</name>
    <dbReference type="NCBI Taxonomy" id="1678840"/>
    <lineage>
        <taxon>Bacteria</taxon>
        <taxon>Bacillati</taxon>
        <taxon>Chloroflexota</taxon>
        <taxon>Anaerolineae</taxon>
        <taxon>Anaerolineales</taxon>
        <taxon>Anaerolineaceae</taxon>
        <taxon>Flexilinea</taxon>
    </lineage>
</organism>
<dbReference type="OrthoDB" id="9801160at2"/>
<keyword evidence="3" id="KW-1185">Reference proteome</keyword>
<evidence type="ECO:0000313" key="2">
    <source>
        <dbReference type="EMBL" id="GAP41121.1"/>
    </source>
</evidence>
<dbReference type="Proteomes" id="UP000053370">
    <property type="component" value="Unassembled WGS sequence"/>
</dbReference>
<keyword evidence="2" id="KW-0378">Hydrolase</keyword>
<dbReference type="Pfam" id="PF01966">
    <property type="entry name" value="HD"/>
    <property type="match status" value="1"/>
</dbReference>
<dbReference type="PANTHER" id="PTHR38659">
    <property type="entry name" value="METAL-DEPENDENT PHOSPHOHYDROLASE"/>
    <property type="match status" value="1"/>
</dbReference>
<name>A0A0S7BUB6_9CHLR</name>
<dbReference type="InterPro" id="IPR006674">
    <property type="entry name" value="HD_domain"/>
</dbReference>
<evidence type="ECO:0000313" key="3">
    <source>
        <dbReference type="Proteomes" id="UP000053370"/>
    </source>
</evidence>
<dbReference type="STRING" id="1678840.ATC1_131103"/>
<proteinExistence type="predicted"/>
<accession>A0A0S7BUB6</accession>
<feature type="domain" description="HD" evidence="1">
    <location>
        <begin position="25"/>
        <end position="114"/>
    </location>
</feature>
<dbReference type="SUPFAM" id="SSF109604">
    <property type="entry name" value="HD-domain/PDEase-like"/>
    <property type="match status" value="1"/>
</dbReference>
<dbReference type="AlphaFoldDB" id="A0A0S7BUB6"/>